<dbReference type="GO" id="GO:0019706">
    <property type="term" value="F:protein-cysteine S-palmitoyltransferase activity"/>
    <property type="evidence" value="ECO:0007669"/>
    <property type="project" value="UniProtKB-EC"/>
</dbReference>
<dbReference type="STRING" id="307972.A0A2G8KSM0"/>
<keyword evidence="4 7" id="KW-1133">Transmembrane helix</keyword>
<dbReference type="OrthoDB" id="331948at2759"/>
<dbReference type="EC" id="2.3.1.225" evidence="7"/>
<keyword evidence="2 7" id="KW-0808">Transferase</keyword>
<dbReference type="Proteomes" id="UP000230750">
    <property type="component" value="Unassembled WGS sequence"/>
</dbReference>
<comment type="catalytic activity">
    <reaction evidence="7">
        <text>L-cysteinyl-[protein] + hexadecanoyl-CoA = S-hexadecanoyl-L-cysteinyl-[protein] + CoA</text>
        <dbReference type="Rhea" id="RHEA:36683"/>
        <dbReference type="Rhea" id="RHEA-COMP:10131"/>
        <dbReference type="Rhea" id="RHEA-COMP:11032"/>
        <dbReference type="ChEBI" id="CHEBI:29950"/>
        <dbReference type="ChEBI" id="CHEBI:57287"/>
        <dbReference type="ChEBI" id="CHEBI:57379"/>
        <dbReference type="ChEBI" id="CHEBI:74151"/>
        <dbReference type="EC" id="2.3.1.225"/>
    </reaction>
</comment>
<dbReference type="GO" id="GO:0016020">
    <property type="term" value="C:membrane"/>
    <property type="evidence" value="ECO:0007669"/>
    <property type="project" value="UniProtKB-SubCell"/>
</dbReference>
<evidence type="ECO:0000256" key="1">
    <source>
        <dbReference type="ARBA" id="ARBA00004141"/>
    </source>
</evidence>
<keyword evidence="6 7" id="KW-0012">Acyltransferase</keyword>
<evidence type="ECO:0000256" key="6">
    <source>
        <dbReference type="ARBA" id="ARBA00023315"/>
    </source>
</evidence>
<evidence type="ECO:0000256" key="5">
    <source>
        <dbReference type="ARBA" id="ARBA00023136"/>
    </source>
</evidence>
<keyword evidence="10" id="KW-1185">Reference proteome</keyword>
<keyword evidence="5 7" id="KW-0472">Membrane</keyword>
<evidence type="ECO:0000256" key="2">
    <source>
        <dbReference type="ARBA" id="ARBA00022679"/>
    </source>
</evidence>
<evidence type="ECO:0000256" key="7">
    <source>
        <dbReference type="RuleBase" id="RU079119"/>
    </source>
</evidence>
<comment type="subcellular location">
    <subcellularLocation>
        <location evidence="1">Membrane</location>
        <topology evidence="1">Multi-pass membrane protein</topology>
    </subcellularLocation>
</comment>
<proteinExistence type="inferred from homology"/>
<dbReference type="AlphaFoldDB" id="A0A2G8KSM0"/>
<feature type="transmembrane region" description="Helical" evidence="7">
    <location>
        <begin position="84"/>
        <end position="108"/>
    </location>
</feature>
<accession>A0A2G8KSM0</accession>
<gene>
    <name evidence="9" type="ORF">BSL78_12084</name>
</gene>
<feature type="domain" description="Palmitoyltransferase DHHC" evidence="8">
    <location>
        <begin position="36"/>
        <end position="179"/>
    </location>
</feature>
<dbReference type="Pfam" id="PF01529">
    <property type="entry name" value="DHHC"/>
    <property type="match status" value="1"/>
</dbReference>
<evidence type="ECO:0000259" key="8">
    <source>
        <dbReference type="Pfam" id="PF01529"/>
    </source>
</evidence>
<sequence length="351" mass="41175">MLIWPVVVLYNYLQAVYIGPGFVPLGWTPDDKKATSKLQYCVHCQGYKAPRSHHCRQCKRCVMKMDHHCPWINTCCGHKNHTRFIYFLICAPLACLHGAVILAITIYVKMYQILYVASNPRLHRRYKFSTSPYVEFNVYNLISCFIGVGAALGVMIAVGFLLYVQLKVVRRNETGIESWIRAKAEAREREDEFIYPYNLGWKENMKQVLRWQGSPQGDGFTWPVVKGCNQYTLTMEQIIQKQRKKHRTVEYFAVETYSGSWFPITKGLCTCCRVPISEEPRIPMKIGDTIMVTRWKRYWLYGDKLLTEEEREAGTVRIRGWFPKRCVEKKMLEYQQHEEDFDEATDTKKND</sequence>
<evidence type="ECO:0000256" key="3">
    <source>
        <dbReference type="ARBA" id="ARBA00022692"/>
    </source>
</evidence>
<feature type="transmembrane region" description="Helical" evidence="7">
    <location>
        <begin position="138"/>
        <end position="164"/>
    </location>
</feature>
<evidence type="ECO:0000256" key="4">
    <source>
        <dbReference type="ARBA" id="ARBA00022989"/>
    </source>
</evidence>
<dbReference type="PROSITE" id="PS50216">
    <property type="entry name" value="DHHC"/>
    <property type="match status" value="1"/>
</dbReference>
<protein>
    <recommendedName>
        <fullName evidence="7">Palmitoyltransferase</fullName>
        <ecNumber evidence="7">2.3.1.225</ecNumber>
    </recommendedName>
</protein>
<dbReference type="InterPro" id="IPR039859">
    <property type="entry name" value="PFA4/ZDH16/20/ERF2-like"/>
</dbReference>
<dbReference type="PANTHER" id="PTHR12246">
    <property type="entry name" value="PALMITOYLTRANSFERASE ZDHHC16"/>
    <property type="match status" value="1"/>
</dbReference>
<evidence type="ECO:0000313" key="10">
    <source>
        <dbReference type="Proteomes" id="UP000230750"/>
    </source>
</evidence>
<comment type="caution">
    <text evidence="9">The sequence shown here is derived from an EMBL/GenBank/DDBJ whole genome shotgun (WGS) entry which is preliminary data.</text>
</comment>
<dbReference type="EMBL" id="MRZV01000394">
    <property type="protein sequence ID" value="PIK51004.1"/>
    <property type="molecule type" value="Genomic_DNA"/>
</dbReference>
<comment type="domain">
    <text evidence="7">The DHHC domain is required for palmitoyltransferase activity.</text>
</comment>
<comment type="similarity">
    <text evidence="7">Belongs to the DHHC palmitoyltransferase family.</text>
</comment>
<keyword evidence="3 7" id="KW-0812">Transmembrane</keyword>
<evidence type="ECO:0000313" key="9">
    <source>
        <dbReference type="EMBL" id="PIK51004.1"/>
    </source>
</evidence>
<organism evidence="9 10">
    <name type="scientific">Stichopus japonicus</name>
    <name type="common">Sea cucumber</name>
    <dbReference type="NCBI Taxonomy" id="307972"/>
    <lineage>
        <taxon>Eukaryota</taxon>
        <taxon>Metazoa</taxon>
        <taxon>Echinodermata</taxon>
        <taxon>Eleutherozoa</taxon>
        <taxon>Echinozoa</taxon>
        <taxon>Holothuroidea</taxon>
        <taxon>Aspidochirotacea</taxon>
        <taxon>Aspidochirotida</taxon>
        <taxon>Stichopodidae</taxon>
        <taxon>Apostichopus</taxon>
    </lineage>
</organism>
<name>A0A2G8KSM0_STIJA</name>
<dbReference type="InterPro" id="IPR001594">
    <property type="entry name" value="Palmitoyltrfase_DHHC"/>
</dbReference>
<reference evidence="9 10" key="1">
    <citation type="journal article" date="2017" name="PLoS Biol.">
        <title>The sea cucumber genome provides insights into morphological evolution and visceral regeneration.</title>
        <authorList>
            <person name="Zhang X."/>
            <person name="Sun L."/>
            <person name="Yuan J."/>
            <person name="Sun Y."/>
            <person name="Gao Y."/>
            <person name="Zhang L."/>
            <person name="Li S."/>
            <person name="Dai H."/>
            <person name="Hamel J.F."/>
            <person name="Liu C."/>
            <person name="Yu Y."/>
            <person name="Liu S."/>
            <person name="Lin W."/>
            <person name="Guo K."/>
            <person name="Jin S."/>
            <person name="Xu P."/>
            <person name="Storey K.B."/>
            <person name="Huan P."/>
            <person name="Zhang T."/>
            <person name="Zhou Y."/>
            <person name="Zhang J."/>
            <person name="Lin C."/>
            <person name="Li X."/>
            <person name="Xing L."/>
            <person name="Huo D."/>
            <person name="Sun M."/>
            <person name="Wang L."/>
            <person name="Mercier A."/>
            <person name="Li F."/>
            <person name="Yang H."/>
            <person name="Xiang J."/>
        </authorList>
    </citation>
    <scope>NUCLEOTIDE SEQUENCE [LARGE SCALE GENOMIC DNA]</scope>
    <source>
        <strain evidence="9">Shaxun</strain>
        <tissue evidence="9">Muscle</tissue>
    </source>
</reference>